<evidence type="ECO:0000313" key="11">
    <source>
        <dbReference type="Proteomes" id="UP001165074"/>
    </source>
</evidence>
<name>A0A9W6VTA7_9ACTN</name>
<dbReference type="PROSITE" id="PS50928">
    <property type="entry name" value="ABC_TM1"/>
    <property type="match status" value="1"/>
</dbReference>
<dbReference type="EMBL" id="BSTK01000023">
    <property type="protein sequence ID" value="GLY91899.1"/>
    <property type="molecule type" value="Genomic_DNA"/>
</dbReference>
<dbReference type="InterPro" id="IPR035906">
    <property type="entry name" value="MetI-like_sf"/>
</dbReference>
<evidence type="ECO:0000313" key="10">
    <source>
        <dbReference type="EMBL" id="GLY91899.1"/>
    </source>
</evidence>
<evidence type="ECO:0000313" key="9">
    <source>
        <dbReference type="EMBL" id="GLY78939.1"/>
    </source>
</evidence>
<dbReference type="PANTHER" id="PTHR43163">
    <property type="entry name" value="DIPEPTIDE TRANSPORT SYSTEM PERMEASE PROTEIN DPPB-RELATED"/>
    <property type="match status" value="1"/>
</dbReference>
<dbReference type="GO" id="GO:0055085">
    <property type="term" value="P:transmembrane transport"/>
    <property type="evidence" value="ECO:0007669"/>
    <property type="project" value="InterPro"/>
</dbReference>
<evidence type="ECO:0000256" key="3">
    <source>
        <dbReference type="ARBA" id="ARBA00022475"/>
    </source>
</evidence>
<dbReference type="RefSeq" id="WP_285583817.1">
    <property type="nucleotide sequence ID" value="NZ_BSTJ01000010.1"/>
</dbReference>
<dbReference type="CDD" id="cd06261">
    <property type="entry name" value="TM_PBP2"/>
    <property type="match status" value="1"/>
</dbReference>
<evidence type="ECO:0000313" key="12">
    <source>
        <dbReference type="Proteomes" id="UP001165135"/>
    </source>
</evidence>
<keyword evidence="4 7" id="KW-0812">Transmembrane</keyword>
<dbReference type="AlphaFoldDB" id="A0A9W6VTA7"/>
<evidence type="ECO:0000256" key="6">
    <source>
        <dbReference type="ARBA" id="ARBA00023136"/>
    </source>
</evidence>
<feature type="transmembrane region" description="Helical" evidence="7">
    <location>
        <begin position="241"/>
        <end position="267"/>
    </location>
</feature>
<dbReference type="Gene3D" id="1.10.3720.10">
    <property type="entry name" value="MetI-like"/>
    <property type="match status" value="1"/>
</dbReference>
<evidence type="ECO:0000256" key="1">
    <source>
        <dbReference type="ARBA" id="ARBA00004651"/>
    </source>
</evidence>
<evidence type="ECO:0000259" key="8">
    <source>
        <dbReference type="PROSITE" id="PS50928"/>
    </source>
</evidence>
<reference evidence="10" key="2">
    <citation type="submission" date="2023-03" db="EMBL/GenBank/DDBJ databases">
        <title>Actinoallomurus iriomotensis NBRC 103684.</title>
        <authorList>
            <person name="Ichikawa N."/>
            <person name="Sato H."/>
            <person name="Tonouchi N."/>
        </authorList>
    </citation>
    <scope>NUCLEOTIDE SEQUENCE</scope>
    <source>
        <strain evidence="10">NBRC 103684</strain>
    </source>
</reference>
<reference evidence="9" key="1">
    <citation type="submission" date="2023-03" db="EMBL/GenBank/DDBJ databases">
        <title>Actinoallomurus iriomotensis NBRC 103681.</title>
        <authorList>
            <person name="Ichikawa N."/>
            <person name="Sato H."/>
            <person name="Tonouchi N."/>
        </authorList>
    </citation>
    <scope>NUCLEOTIDE SEQUENCE</scope>
    <source>
        <strain evidence="9">NBRC 103681</strain>
    </source>
</reference>
<evidence type="ECO:0000256" key="4">
    <source>
        <dbReference type="ARBA" id="ARBA00022692"/>
    </source>
</evidence>
<feature type="transmembrane region" description="Helical" evidence="7">
    <location>
        <begin position="106"/>
        <end position="127"/>
    </location>
</feature>
<dbReference type="EMBL" id="BSTJ01000010">
    <property type="protein sequence ID" value="GLY78939.1"/>
    <property type="molecule type" value="Genomic_DNA"/>
</dbReference>
<keyword evidence="6 7" id="KW-0472">Membrane</keyword>
<accession>A0A9W6VTA7</accession>
<dbReference type="PANTHER" id="PTHR43163:SF6">
    <property type="entry name" value="DIPEPTIDE TRANSPORT SYSTEM PERMEASE PROTEIN DPPB-RELATED"/>
    <property type="match status" value="1"/>
</dbReference>
<organism evidence="9 12">
    <name type="scientific">Actinoallomurus iriomotensis</name>
    <dbReference type="NCBI Taxonomy" id="478107"/>
    <lineage>
        <taxon>Bacteria</taxon>
        <taxon>Bacillati</taxon>
        <taxon>Actinomycetota</taxon>
        <taxon>Actinomycetes</taxon>
        <taxon>Streptosporangiales</taxon>
        <taxon>Thermomonosporaceae</taxon>
        <taxon>Actinoallomurus</taxon>
    </lineage>
</organism>
<keyword evidence="2 7" id="KW-0813">Transport</keyword>
<evidence type="ECO:0000256" key="7">
    <source>
        <dbReference type="RuleBase" id="RU363032"/>
    </source>
</evidence>
<sequence length="320" mass="34048">MLNWRWLGARALGALITLLGVTVVVFVVLRTIPGDAITASLGIESGTLTPAQRASLEHFYGIDRPWFAQLWAWISGVAHGDLGLSLTNGKSVTSLVASSLPVTVELAVLSALIGTAFGVVLGVLAGSRPGRASDSLTQGASLVGLAIPEFVLGTAVVTILAEAFHYFPDTGTFVPLTRSVSGNMSQILYPSLVLAVAFAANVMRTTRSEYVEMADADYVRTARGKGLSPGRVRRSHILRNATIPIVTLTGIQFGYLLGGTVIIEQIFALPGMGRLLFTAISNRDYPVVQGTVLVIAVLFVLVNLLVDLLYRMIDPRTRAS</sequence>
<dbReference type="InterPro" id="IPR000515">
    <property type="entry name" value="MetI-like"/>
</dbReference>
<feature type="transmembrane region" description="Helical" evidence="7">
    <location>
        <begin position="139"/>
        <end position="167"/>
    </location>
</feature>
<feature type="transmembrane region" description="Helical" evidence="7">
    <location>
        <begin position="287"/>
        <end position="310"/>
    </location>
</feature>
<dbReference type="Proteomes" id="UP001165074">
    <property type="component" value="Unassembled WGS sequence"/>
</dbReference>
<keyword evidence="3" id="KW-1003">Cell membrane</keyword>
<proteinExistence type="inferred from homology"/>
<evidence type="ECO:0000256" key="2">
    <source>
        <dbReference type="ARBA" id="ARBA00022448"/>
    </source>
</evidence>
<dbReference type="GO" id="GO:0005886">
    <property type="term" value="C:plasma membrane"/>
    <property type="evidence" value="ECO:0007669"/>
    <property type="project" value="UniProtKB-SubCell"/>
</dbReference>
<comment type="caution">
    <text evidence="9">The sequence shown here is derived from an EMBL/GenBank/DDBJ whole genome shotgun (WGS) entry which is preliminary data.</text>
</comment>
<gene>
    <name evidence="9" type="ORF">Airi01_072060</name>
    <name evidence="10" type="ORF">Airi02_098270</name>
</gene>
<comment type="similarity">
    <text evidence="7">Belongs to the binding-protein-dependent transport system permease family.</text>
</comment>
<dbReference type="Proteomes" id="UP001165135">
    <property type="component" value="Unassembled WGS sequence"/>
</dbReference>
<feature type="transmembrane region" description="Helical" evidence="7">
    <location>
        <begin position="187"/>
        <end position="203"/>
    </location>
</feature>
<dbReference type="InterPro" id="IPR045621">
    <property type="entry name" value="BPD_transp_1_N"/>
</dbReference>
<evidence type="ECO:0000256" key="5">
    <source>
        <dbReference type="ARBA" id="ARBA00022989"/>
    </source>
</evidence>
<protein>
    <submittedName>
        <fullName evidence="9">ABC transporter permease</fullName>
    </submittedName>
</protein>
<dbReference type="Pfam" id="PF00528">
    <property type="entry name" value="BPD_transp_1"/>
    <property type="match status" value="1"/>
</dbReference>
<feature type="domain" description="ABC transmembrane type-1" evidence="8">
    <location>
        <begin position="100"/>
        <end position="310"/>
    </location>
</feature>
<keyword evidence="11" id="KW-1185">Reference proteome</keyword>
<keyword evidence="5 7" id="KW-1133">Transmembrane helix</keyword>
<dbReference type="SUPFAM" id="SSF161098">
    <property type="entry name" value="MetI-like"/>
    <property type="match status" value="1"/>
</dbReference>
<dbReference type="Pfam" id="PF19300">
    <property type="entry name" value="BPD_transp_1_N"/>
    <property type="match status" value="1"/>
</dbReference>
<feature type="transmembrane region" description="Helical" evidence="7">
    <location>
        <begin position="12"/>
        <end position="32"/>
    </location>
</feature>
<comment type="subcellular location">
    <subcellularLocation>
        <location evidence="1 7">Cell membrane</location>
        <topology evidence="1 7">Multi-pass membrane protein</topology>
    </subcellularLocation>
</comment>